<sequence length="112" mass="12419">SDKENLKQIKEIFQKIMQGGGIDDVGYETTVTMLGLDCKKQIVVGLRYNCNGYFRYKAVCKKPSSVCHGTLNMGSNCKASFFLSLHKDSKLEYIDDGGKPSCFVWPVIVGAL</sequence>
<dbReference type="EMBL" id="GECZ01001879">
    <property type="protein sequence ID" value="JAS67890.1"/>
    <property type="molecule type" value="Transcribed_RNA"/>
</dbReference>
<dbReference type="AlphaFoldDB" id="A0A1B6GZP2"/>
<gene>
    <name evidence="1" type="ORF">g.9526</name>
</gene>
<name>A0A1B6GZP2_9HEMI</name>
<evidence type="ECO:0000313" key="1">
    <source>
        <dbReference type="EMBL" id="JAS67890.1"/>
    </source>
</evidence>
<protein>
    <submittedName>
        <fullName evidence="1">Uncharacterized protein</fullName>
    </submittedName>
</protein>
<feature type="non-terminal residue" evidence="1">
    <location>
        <position position="1"/>
    </location>
</feature>
<proteinExistence type="predicted"/>
<reference evidence="1" key="1">
    <citation type="submission" date="2015-11" db="EMBL/GenBank/DDBJ databases">
        <title>De novo transcriptome assembly of four potential Pierce s Disease insect vectors from Arizona vineyards.</title>
        <authorList>
            <person name="Tassone E.E."/>
        </authorList>
    </citation>
    <scope>NUCLEOTIDE SEQUENCE</scope>
</reference>
<accession>A0A1B6GZP2</accession>
<organism evidence="1">
    <name type="scientific">Cuerna arida</name>
    <dbReference type="NCBI Taxonomy" id="1464854"/>
    <lineage>
        <taxon>Eukaryota</taxon>
        <taxon>Metazoa</taxon>
        <taxon>Ecdysozoa</taxon>
        <taxon>Arthropoda</taxon>
        <taxon>Hexapoda</taxon>
        <taxon>Insecta</taxon>
        <taxon>Pterygota</taxon>
        <taxon>Neoptera</taxon>
        <taxon>Paraneoptera</taxon>
        <taxon>Hemiptera</taxon>
        <taxon>Auchenorrhyncha</taxon>
        <taxon>Membracoidea</taxon>
        <taxon>Cicadellidae</taxon>
        <taxon>Cicadellinae</taxon>
        <taxon>Proconiini</taxon>
        <taxon>Cuerna</taxon>
    </lineage>
</organism>